<dbReference type="PANTHER" id="PTHR46579">
    <property type="entry name" value="F5/8 TYPE C DOMAIN-CONTAINING PROTEIN-RELATED"/>
    <property type="match status" value="1"/>
</dbReference>
<dbReference type="InParanoid" id="A0A163BDI1"/>
<dbReference type="GeneID" id="28995323"/>
<dbReference type="EMBL" id="KV440971">
    <property type="protein sequence ID" value="OAD80861.1"/>
    <property type="molecule type" value="Genomic_DNA"/>
</dbReference>
<proteinExistence type="predicted"/>
<name>A0A163BDI1_PHYB8</name>
<evidence type="ECO:0000313" key="1">
    <source>
        <dbReference type="EMBL" id="OAD80861.1"/>
    </source>
</evidence>
<protein>
    <recommendedName>
        <fullName evidence="3">C2H2-type zinc finger transcription factor</fullName>
    </recommendedName>
</protein>
<keyword evidence="2" id="KW-1185">Reference proteome</keyword>
<evidence type="ECO:0000313" key="2">
    <source>
        <dbReference type="Proteomes" id="UP000077315"/>
    </source>
</evidence>
<dbReference type="AlphaFoldDB" id="A0A163BDI1"/>
<dbReference type="PANTHER" id="PTHR46579:SF2">
    <property type="entry name" value="C2H2-TYPE DOMAIN-CONTAINING PROTEIN"/>
    <property type="match status" value="1"/>
</dbReference>
<sequence>MPEINKAHDYLQSFCQQCLVIYKPGFLTCNMHLHLHIHETINDFGPVYSYWLFGFKRYNGLLKKIDTNQKDRFKTTYMKTFINDAYKSDYVQKVLTCPSLVPFIPLLQKLTFSATTTANYDSYASYASYAFCASLSRQNFRLQQFVNISLCPSPSTKDNKPLPLSSVPLRSLNASTMSDIDYSQLLHFYQLVYANPGIVSYHNASLCPYFVDNQITKLKSINLLGQIYKGKNSSRNRGSFIQAMFLGSNNVTKTAFTGQIQYLFIYSFKPPPHPNSPASQVHKKNTSLHIFDGYQLQLIKGAKLKALMSTCQTSCQTITIVFCQYIALI</sequence>
<gene>
    <name evidence="1" type="ORF">PHYBLDRAFT_161500</name>
</gene>
<reference evidence="2" key="1">
    <citation type="submission" date="2015-06" db="EMBL/GenBank/DDBJ databases">
        <title>Expansion of signal transduction pathways in fungi by whole-genome duplication.</title>
        <authorList>
            <consortium name="DOE Joint Genome Institute"/>
            <person name="Corrochano L.M."/>
            <person name="Kuo A."/>
            <person name="Marcet-Houben M."/>
            <person name="Polaino S."/>
            <person name="Salamov A."/>
            <person name="Villalobos J.M."/>
            <person name="Alvarez M.I."/>
            <person name="Avalos J."/>
            <person name="Benito E.P."/>
            <person name="Benoit I."/>
            <person name="Burger G."/>
            <person name="Camino L.P."/>
            <person name="Canovas D."/>
            <person name="Cerda-Olmedo E."/>
            <person name="Cheng J.-F."/>
            <person name="Dominguez A."/>
            <person name="Elias M."/>
            <person name="Eslava A.P."/>
            <person name="Glaser F."/>
            <person name="Grimwood J."/>
            <person name="Gutierrez G."/>
            <person name="Heitman J."/>
            <person name="Henrissat B."/>
            <person name="Iturriaga E.A."/>
            <person name="Lang B.F."/>
            <person name="Lavin J.L."/>
            <person name="Lee S."/>
            <person name="Li W."/>
            <person name="Lindquist E."/>
            <person name="Lopez-Garcia S."/>
            <person name="Luque E.M."/>
            <person name="Marcos A.T."/>
            <person name="Martin J."/>
            <person name="McCluskey K."/>
            <person name="Medina H.R."/>
            <person name="Miralles-Duran A."/>
            <person name="Miyazaki A."/>
            <person name="Munoz-Torres E."/>
            <person name="Oguiza J.A."/>
            <person name="Ohm R."/>
            <person name="Olmedo M."/>
            <person name="Orejas M."/>
            <person name="Ortiz-Castellanos L."/>
            <person name="Pisabarro A.G."/>
            <person name="Rodriguez-Romero J."/>
            <person name="Ruiz-Herrera J."/>
            <person name="Ruiz-Vazquez R."/>
            <person name="Sanz C."/>
            <person name="Schackwitz W."/>
            <person name="Schmutz J."/>
            <person name="Shahriari M."/>
            <person name="Shelest E."/>
            <person name="Silva-Franco F."/>
            <person name="Soanes D."/>
            <person name="Syed K."/>
            <person name="Tagua V.G."/>
            <person name="Talbot N.J."/>
            <person name="Thon M."/>
            <person name="De vries R.P."/>
            <person name="Wiebenga A."/>
            <person name="Yadav J.S."/>
            <person name="Braun E.L."/>
            <person name="Baker S."/>
            <person name="Garre V."/>
            <person name="Horwitz B."/>
            <person name="Torres-Martinez S."/>
            <person name="Idnurm A."/>
            <person name="Herrera-Estrella A."/>
            <person name="Gabaldon T."/>
            <person name="Grigoriev I.V."/>
        </authorList>
    </citation>
    <scope>NUCLEOTIDE SEQUENCE [LARGE SCALE GENOMIC DNA]</scope>
    <source>
        <strain evidence="2">NRRL 1555(-)</strain>
    </source>
</reference>
<accession>A0A163BDI1</accession>
<dbReference type="VEuPathDB" id="FungiDB:PHYBLDRAFT_161500"/>
<dbReference type="OrthoDB" id="3247418at2759"/>
<dbReference type="RefSeq" id="XP_018298901.1">
    <property type="nucleotide sequence ID" value="XM_018434417.1"/>
</dbReference>
<evidence type="ECO:0008006" key="3">
    <source>
        <dbReference type="Google" id="ProtNLM"/>
    </source>
</evidence>
<organism evidence="1 2">
    <name type="scientific">Phycomyces blakesleeanus (strain ATCC 8743b / DSM 1359 / FGSC 10004 / NBRC 33097 / NRRL 1555)</name>
    <dbReference type="NCBI Taxonomy" id="763407"/>
    <lineage>
        <taxon>Eukaryota</taxon>
        <taxon>Fungi</taxon>
        <taxon>Fungi incertae sedis</taxon>
        <taxon>Mucoromycota</taxon>
        <taxon>Mucoromycotina</taxon>
        <taxon>Mucoromycetes</taxon>
        <taxon>Mucorales</taxon>
        <taxon>Phycomycetaceae</taxon>
        <taxon>Phycomyces</taxon>
    </lineage>
</organism>
<dbReference type="Proteomes" id="UP000077315">
    <property type="component" value="Unassembled WGS sequence"/>
</dbReference>